<dbReference type="HOGENOM" id="CLU_034859_1_0_1"/>
<keyword evidence="2" id="KW-0812">Transmembrane</keyword>
<sequence>MSSSLAAGPNSLGTNDRPATPEFPPAEEAVLPALPRHHVAATTRLSTPKSLSKPTDTDTDIDTRDACTVSVLAAQQRVKLVKGKDGNWLPAPDARLVNNLSWVVGFMELANACDFAANVWNSIPVPLYAVVLMAIGGSVAGFLSIFAFRDAKRACYNCRYLRKQRTLLLQEKSQRQREAKFDSTMELDVVLDINTRELGTELLARWIMDLLMGCGAILISIGTFMAIGGADPKVFLASNLLSGYVGNTPIALFGLVNSSWAGFVFFKAQGHVTASRRLLGSCTAAALVKRRARRVQAFSVINGTATILGGAGSMVTATRWWGYLILLPVIISSILCNMWWRRVIGYTRSEGHPNMVSEELSKALELAAAAKVRSRHDAEALKWCSEMPTRLGDMLSFLSLHSLFHQYCLEALANTELRQALGGNDCDATALEISPYDIFALPCELHPMLMDAAKKVVDSVTQDHFTNRERYLSELLGTYCSIVWKQGRLDKQDLEKA</sequence>
<dbReference type="EMBL" id="BBTG02000062">
    <property type="protein sequence ID" value="GAO18003.1"/>
    <property type="molecule type" value="Genomic_DNA"/>
</dbReference>
<organism evidence="3 6">
    <name type="scientific">Ustilaginoidea virens</name>
    <name type="common">Rice false smut fungus</name>
    <name type="synonym">Villosiclava virens</name>
    <dbReference type="NCBI Taxonomy" id="1159556"/>
    <lineage>
        <taxon>Eukaryota</taxon>
        <taxon>Fungi</taxon>
        <taxon>Dikarya</taxon>
        <taxon>Ascomycota</taxon>
        <taxon>Pezizomycotina</taxon>
        <taxon>Sordariomycetes</taxon>
        <taxon>Hypocreomycetidae</taxon>
        <taxon>Hypocreales</taxon>
        <taxon>Clavicipitaceae</taxon>
        <taxon>Ustilaginoidea</taxon>
    </lineage>
</organism>
<feature type="transmembrane region" description="Helical" evidence="2">
    <location>
        <begin position="127"/>
        <end position="148"/>
    </location>
</feature>
<evidence type="ECO:0000313" key="3">
    <source>
        <dbReference type="EMBL" id="GAO18003.1"/>
    </source>
</evidence>
<reference evidence="6" key="2">
    <citation type="journal article" date="2016" name="Genome Announc.">
        <title>Genome sequence of Ustilaginoidea virens IPU010, a rice pathogenic fungus causing false smut.</title>
        <authorList>
            <person name="Kumagai T."/>
            <person name="Ishii T."/>
            <person name="Terai G."/>
            <person name="Umemura M."/>
            <person name="Machida M."/>
            <person name="Asai K."/>
        </authorList>
    </citation>
    <scope>NUCLEOTIDE SEQUENCE [LARGE SCALE GENOMIC DNA]</scope>
    <source>
        <strain evidence="6">IPU010</strain>
    </source>
</reference>
<dbReference type="Proteomes" id="UP000027002">
    <property type="component" value="Chromosome 7"/>
</dbReference>
<dbReference type="EMBL" id="CP072759">
    <property type="protein sequence ID" value="QUC23461.1"/>
    <property type="molecule type" value="Genomic_DNA"/>
</dbReference>
<feature type="transmembrane region" description="Helical" evidence="2">
    <location>
        <begin position="206"/>
        <end position="230"/>
    </location>
</feature>
<evidence type="ECO:0000313" key="6">
    <source>
        <dbReference type="Proteomes" id="UP000054053"/>
    </source>
</evidence>
<name>A0A063BUE7_USTVR</name>
<keyword evidence="2" id="KW-0472">Membrane</keyword>
<reference evidence="4" key="3">
    <citation type="submission" date="2020-03" db="EMBL/GenBank/DDBJ databases">
        <title>A mixture of massive structural variations and highly conserved coding sequences in Ustilaginoidea virens genome.</title>
        <authorList>
            <person name="Zhang K."/>
            <person name="Zhao Z."/>
            <person name="Zhang Z."/>
            <person name="Li Y."/>
            <person name="Hsiang T."/>
            <person name="Sun W."/>
        </authorList>
    </citation>
    <scope>NUCLEOTIDE SEQUENCE</scope>
    <source>
        <strain evidence="4">UV-8b</strain>
    </source>
</reference>
<feature type="transmembrane region" description="Helical" evidence="2">
    <location>
        <begin position="250"/>
        <end position="268"/>
    </location>
</feature>
<reference evidence="3" key="1">
    <citation type="journal article" date="2016" name="Genome Announc.">
        <title>Genome Sequence of Ustilaginoidea virens IPU010, a Rice Pathogenic Fungus Causing False Smut.</title>
        <authorList>
            <person name="Kumagai T."/>
            <person name="Ishii T."/>
            <person name="Terai G."/>
            <person name="Umemura M."/>
            <person name="Machida M."/>
            <person name="Asai K."/>
        </authorList>
    </citation>
    <scope>NUCLEOTIDE SEQUENCE [LARGE SCALE GENOMIC DNA]</scope>
    <source>
        <strain evidence="3">IPU010</strain>
    </source>
</reference>
<keyword evidence="2" id="KW-1133">Transmembrane helix</keyword>
<evidence type="ECO:0000313" key="5">
    <source>
        <dbReference type="Proteomes" id="UP000027002"/>
    </source>
</evidence>
<protein>
    <submittedName>
        <fullName evidence="3">Uncharacterized protein</fullName>
    </submittedName>
</protein>
<gene>
    <name evidence="4" type="ORF">UV8b_07702</name>
    <name evidence="3" type="ORF">UVI_02060250</name>
</gene>
<dbReference type="STRING" id="1159556.A0A063BUE7"/>
<dbReference type="KEGG" id="uvi:66068479"/>
<feature type="transmembrane region" description="Helical" evidence="2">
    <location>
        <begin position="321"/>
        <end position="340"/>
    </location>
</feature>
<dbReference type="Proteomes" id="UP000054053">
    <property type="component" value="Unassembled WGS sequence"/>
</dbReference>
<dbReference type="OrthoDB" id="5089392at2759"/>
<feature type="transmembrane region" description="Helical" evidence="2">
    <location>
        <begin position="297"/>
        <end position="315"/>
    </location>
</feature>
<evidence type="ECO:0000256" key="1">
    <source>
        <dbReference type="SAM" id="MobiDB-lite"/>
    </source>
</evidence>
<keyword evidence="5" id="KW-1185">Reference proteome</keyword>
<dbReference type="GeneID" id="66068479"/>
<accession>A0A063BUE7</accession>
<dbReference type="AlphaFoldDB" id="A0A063BUE7"/>
<feature type="region of interest" description="Disordered" evidence="1">
    <location>
        <begin position="1"/>
        <end position="32"/>
    </location>
</feature>
<proteinExistence type="predicted"/>
<evidence type="ECO:0000256" key="2">
    <source>
        <dbReference type="SAM" id="Phobius"/>
    </source>
</evidence>
<evidence type="ECO:0000313" key="4">
    <source>
        <dbReference type="EMBL" id="QUC23461.1"/>
    </source>
</evidence>
<dbReference type="RefSeq" id="XP_043001134.1">
    <property type="nucleotide sequence ID" value="XM_043145199.1"/>
</dbReference>